<protein>
    <submittedName>
        <fullName evidence="1">Biofilm formation regulator YbaJ</fullName>
    </submittedName>
</protein>
<accession>A0A2A7U4M1</accession>
<dbReference type="Pfam" id="PF10757">
    <property type="entry name" value="YbaJ"/>
    <property type="match status" value="1"/>
</dbReference>
<comment type="caution">
    <text evidence="1">The sequence shown here is derived from an EMBL/GenBank/DDBJ whole genome shotgun (WGS) entry which is preliminary data.</text>
</comment>
<gene>
    <name evidence="1" type="ORF">CRM76_16175</name>
</gene>
<dbReference type="EMBL" id="PDDV01000013">
    <property type="protein sequence ID" value="PEH73356.1"/>
    <property type="molecule type" value="Genomic_DNA"/>
</dbReference>
<reference evidence="2" key="1">
    <citation type="submission" date="2017-09" db="EMBL/GenBank/DDBJ databases">
        <title>FDA dAtabase for Regulatory Grade micrObial Sequences (FDA-ARGOS): Supporting development and validation of Infectious Disease Dx tests.</title>
        <authorList>
            <person name="Goldberg B."/>
            <person name="Campos J."/>
            <person name="Tallon L."/>
            <person name="Sadzewicz L."/>
            <person name="Ott S."/>
            <person name="Zhao X."/>
            <person name="Nagaraj S."/>
            <person name="Vavikolanu K."/>
            <person name="Aluvathingal J."/>
            <person name="Nadendla S."/>
            <person name="Geyer C."/>
            <person name="Sichtig H."/>
        </authorList>
    </citation>
    <scope>NUCLEOTIDE SEQUENCE [LARGE SCALE GENOMIC DNA]</scope>
    <source>
        <strain evidence="2">FDAARGOS_370</strain>
    </source>
</reference>
<organism evidence="1 2">
    <name type="scientific">Edwardsiella tarda</name>
    <dbReference type="NCBI Taxonomy" id="636"/>
    <lineage>
        <taxon>Bacteria</taxon>
        <taxon>Pseudomonadati</taxon>
        <taxon>Pseudomonadota</taxon>
        <taxon>Gammaproteobacteria</taxon>
        <taxon>Enterobacterales</taxon>
        <taxon>Hafniaceae</taxon>
        <taxon>Edwardsiella</taxon>
    </lineage>
</organism>
<evidence type="ECO:0000313" key="2">
    <source>
        <dbReference type="Proteomes" id="UP000219788"/>
    </source>
</evidence>
<dbReference type="NCBIfam" id="NF007948">
    <property type="entry name" value="PRK10667.1"/>
    <property type="match status" value="1"/>
</dbReference>
<dbReference type="Proteomes" id="UP000219788">
    <property type="component" value="Unassembled WGS sequence"/>
</dbReference>
<name>A0A2A7U4M1_EDWTA</name>
<dbReference type="RefSeq" id="WP_005283520.1">
    <property type="nucleotide sequence ID" value="NZ_AP028090.1"/>
</dbReference>
<evidence type="ECO:0000313" key="1">
    <source>
        <dbReference type="EMBL" id="PEH73356.1"/>
    </source>
</evidence>
<dbReference type="GeneID" id="93123424"/>
<sequence>MDEYTSYRHDIAELKYLCDSLYRQGMDVLEESHHGWVSDPTAMVNLQLNELIEHIANVALSFKIKYPQHSSLCEIVDDYLDETYALFSAYSVSEQALRHWLRSKRRVAYSLAHEKRNAALHV</sequence>
<dbReference type="InterPro" id="IPR019693">
    <property type="entry name" value="Biofilm_formation_reg_YbaJ"/>
</dbReference>
<dbReference type="AlphaFoldDB" id="A0A2A7U4M1"/>
<proteinExistence type="predicted"/>
<dbReference type="OrthoDB" id="6444254at2"/>